<feature type="region of interest" description="Disordered" evidence="7">
    <location>
        <begin position="1743"/>
        <end position="1769"/>
    </location>
</feature>
<feature type="compositionally biased region" description="Polar residues" evidence="7">
    <location>
        <begin position="2064"/>
        <end position="2073"/>
    </location>
</feature>
<dbReference type="EMBL" id="JPOX01000012">
    <property type="protein sequence ID" value="KFX48533.1"/>
    <property type="molecule type" value="Genomic_DNA"/>
</dbReference>
<feature type="compositionally biased region" description="Acidic residues" evidence="7">
    <location>
        <begin position="1758"/>
        <end position="1769"/>
    </location>
</feature>
<feature type="region of interest" description="Disordered" evidence="7">
    <location>
        <begin position="1842"/>
        <end position="1863"/>
    </location>
</feature>
<evidence type="ECO:0000313" key="9">
    <source>
        <dbReference type="EMBL" id="KFX48533.1"/>
    </source>
</evidence>
<dbReference type="InterPro" id="IPR036864">
    <property type="entry name" value="Zn2-C6_fun-type_DNA-bd_sf"/>
</dbReference>
<dbReference type="Pfam" id="PF04082">
    <property type="entry name" value="Fungal_trans"/>
    <property type="match status" value="1"/>
</dbReference>
<keyword evidence="4" id="KW-0238">DNA-binding</keyword>
<feature type="region of interest" description="Disordered" evidence="7">
    <location>
        <begin position="727"/>
        <end position="750"/>
    </location>
</feature>
<proteinExistence type="predicted"/>
<dbReference type="Pfam" id="PF00172">
    <property type="entry name" value="Zn_clus"/>
    <property type="match status" value="1"/>
</dbReference>
<dbReference type="CDD" id="cd00067">
    <property type="entry name" value="GAL4"/>
    <property type="match status" value="2"/>
</dbReference>
<dbReference type="GO" id="GO:0008270">
    <property type="term" value="F:zinc ion binding"/>
    <property type="evidence" value="ECO:0007669"/>
    <property type="project" value="InterPro"/>
</dbReference>
<feature type="domain" description="Zn(2)-C6 fungal-type" evidence="8">
    <location>
        <begin position="23"/>
        <end position="50"/>
    </location>
</feature>
<sequence>MTSPNWTTQRKTAVPAQLLPTLSCEFCRHRKIKCDKLDPCTACQKAGVKCESIRRKILPRGRHSTKSESRDNTRDTFKEKIDRLEALVNVALSETNGKGEGVSATREALAAAERGASSESVQGNNAFEPGPNALASRFWASVINELRESRGFAGDDTEGDGDDDDDDNEDDDHDDGDVEDERTHVYSPFMGLSLGRSGHTLPHSLSIRPSPAVTTALCGIYLDHVDRIIKVLHRPSLKRHFLEGVPYPVSKSSREAENALDAAVFYAAVASMTDSTAVRVAQALNLHVESLGSTETFFNQQMRKRLWFTICLLDVQTCFDADSRPLVPLEMTQPTLPLNVNDSDFDPSFDGDPPERDEVTDVTFALFTYNLQICGRQLYHIPRGEHSARGNILQSFKDNVLPLTRHCNPDDSNYSWLCYYASQNLISSTQLHAFRRPDQNSQQQEGQQGQQSSLLELCLRNLENIPRIHGDDRGEAFRWYIQPQWPQILLAIKECFVTTDTALLKRAWPLIEDVVGYFEKTHSGPNTRSRKLMLRKSLEKARRRVDSIIQSVNDQNTSENGFGDVPDTDMNLGWDDLMICHSASSHTAITSIGQDRIVFDPCKTETQKRKQFHSCDRCRQSRRACDAAKRGINPFSATNQQLPVLLPPGGSSGEALPPTLACSLCEKANKKCSFTWLTQLTRGQLPESIKRKYLRETPLAHHMRTSTPGNLLPSYYCRSSASSASPTRQHVQSSVSSSTSATSEKAAGDSETQFLVYEDTSPANSRAVSKWATPTNKASPEILRFPALHNTLYDRVQRLDGKASALIIRHTSPEHCHRAIKALRLTALAFAGQSSCIKNAIPRNEPGHHPQAYGEVFVSANGFQTHLFQTLWHKARRSLEWFVEADCLESILAKIIFSATQSPYDYLELNSRHKDSVVSRRGSHTYDSPEVMVLRKAHCDKALQSLSFWNKELQPLFRDPERLQKSMVNFNDDDITSFCFFVKFAVVCDETSAVLWNRDLLITEEEGDITWPRNEVGKSLQTLSTNGFSNSNPPMQHKSPMQSGQVTSQNHHGPETQPLQLSRNNLITAGVFLKANFLKASLWRKVGQLRRFAHRGPTLAENPEIYIQETLQLFHDWDTSCASFIENCLASFATSPFNLQAACFDHVAHWHLGALLFATEVEFLDASGRSDSTRSSLRRLTDLTRELRRDSIYAISDLARAASGLAMEGVSRHIDTRRGSYYEHPALVDPPFAVIHIAFSETCEILMEWRNQLLFKLSNGPYPSSFSAQRIRDEANLVDIQERLGHCINTLDLLGVKSGVSRGYAYDLRTRMDRVSTSPPQHLIFPSLPTVASSKYSLSLDTTTCLNFLAFTTSNRAGLSSTSPPKMTKTLQPHSLKLVIEWFELEDDAYPDVGLPLGVSIFVELQVEPNSMFTVVKNVDGVINLESSWYKGVTKIADKAPKNSIEDVGDQPSSLKTEEEVDYLESQGDLYSADDLDTSGAKSELESVASSRSSITVQSSTLKPKSSKIPVRRSGLDGTFDDLDLDLDLDIPPSPTLSSQDSLPWHSIKDIDGFMDENSQTGIDIDDLFTDLEDIYHPILRYENGDINLHAAREVEPGFYKVEIAFYRHFTKEDQGWYGVDLCDVIETCPPIPGKMVFKLQDHPSLATQIVGPKPEDLHEMDDGSLETPFDPREKSYLAFWAWTHTTYLEFWGEREVDENYYDDLIADNAYLDSDELVDYVEFMFKTRDDGEEDVVPETIQTPEKAPKSKHYMSPISEENEEEKCEDGQVDDTVQEDVTALNVDDVVSGSECSTPIPEKEECESEEDEDVVLENAPIPNADNVGLEFEEGLVTSSVEEEVEDMVPDVSTPDPENAASDPGERSTMPIIEETTENMKPENITAPNIGNAVHESEEDEARFGGPLDPLPEPVLDYAESLKWCQKQLAMSAAQAAFRRQAVFCLHRMLPALFVVILTICTCMNGPPVTVSTPTRTLHTVKYYANHLGGMSYNALKNVNVSFPDFGFHETEWFPYETTYTPTAASLNEKAAEDFSDVQEYFLWKLIHETLEEAGFTDCPLASEFAEPTTESAISPSSLDAEMSPPPEITAEATTTPDPSADVTVTLAPNAEITSTLGHATPPPASTETAAHSFAIEQDTSLHLCPSRHRNPNDPYPHNGPHPPPPPPPAPLSDILAGFAKGVLRHIACSTSPICTISRISDKYDPPWGVFYRFDCDGQGGLEDVYETG</sequence>
<feature type="region of interest" description="Disordered" evidence="7">
    <location>
        <begin position="149"/>
        <end position="184"/>
    </location>
</feature>
<comment type="caution">
    <text evidence="9">The sequence shown here is derived from an EMBL/GenBank/DDBJ whole genome shotgun (WGS) entry which is preliminary data.</text>
</comment>
<evidence type="ECO:0000256" key="2">
    <source>
        <dbReference type="ARBA" id="ARBA00022723"/>
    </source>
</evidence>
<dbReference type="GO" id="GO:0006351">
    <property type="term" value="P:DNA-templated transcription"/>
    <property type="evidence" value="ECO:0007669"/>
    <property type="project" value="InterPro"/>
</dbReference>
<dbReference type="Gene3D" id="4.10.240.10">
    <property type="entry name" value="Zn(2)-C6 fungal-type DNA-binding domain"/>
    <property type="match status" value="2"/>
</dbReference>
<feature type="compositionally biased region" description="Pro residues" evidence="7">
    <location>
        <begin position="2149"/>
        <end position="2166"/>
    </location>
</feature>
<reference evidence="9" key="2">
    <citation type="journal article" date="2014" name="PLoS Genet.">
        <title>Signature gene expression reveals novel clues to the molecular mechanisms of dimorphic transition in Penicillium marneffei.</title>
        <authorList>
            <person name="Yang E."/>
            <person name="Wang G."/>
            <person name="Cai J."/>
            <person name="Woo P.C."/>
            <person name="Lau S.K."/>
            <person name="Yuen K.-Y."/>
            <person name="Chow W.-N."/>
            <person name="Lin X."/>
        </authorList>
    </citation>
    <scope>NUCLEOTIDE SEQUENCE</scope>
    <source>
        <strain evidence="9">PM1</strain>
    </source>
</reference>
<feature type="compositionally biased region" description="Acidic residues" evidence="7">
    <location>
        <begin position="155"/>
        <end position="180"/>
    </location>
</feature>
<dbReference type="SMART" id="SM00066">
    <property type="entry name" value="GAL4"/>
    <property type="match status" value="2"/>
</dbReference>
<evidence type="ECO:0000256" key="3">
    <source>
        <dbReference type="ARBA" id="ARBA00023015"/>
    </source>
</evidence>
<evidence type="ECO:0000256" key="1">
    <source>
        <dbReference type="ARBA" id="ARBA00004123"/>
    </source>
</evidence>
<keyword evidence="6" id="KW-0539">Nucleus</keyword>
<dbReference type="GO" id="GO:0005634">
    <property type="term" value="C:nucleus"/>
    <property type="evidence" value="ECO:0007669"/>
    <property type="project" value="UniProtKB-SubCell"/>
</dbReference>
<evidence type="ECO:0000256" key="7">
    <source>
        <dbReference type="SAM" id="MobiDB-lite"/>
    </source>
</evidence>
<evidence type="ECO:0000256" key="5">
    <source>
        <dbReference type="ARBA" id="ARBA00023163"/>
    </source>
</evidence>
<accession>A0A093XTG0</accession>
<organism evidence="9">
    <name type="scientific">Talaromyces marneffei PM1</name>
    <dbReference type="NCBI Taxonomy" id="1077442"/>
    <lineage>
        <taxon>Eukaryota</taxon>
        <taxon>Fungi</taxon>
        <taxon>Dikarya</taxon>
        <taxon>Ascomycota</taxon>
        <taxon>Pezizomycotina</taxon>
        <taxon>Eurotiomycetes</taxon>
        <taxon>Eurotiomycetidae</taxon>
        <taxon>Eurotiales</taxon>
        <taxon>Trichocomaceae</taxon>
        <taxon>Talaromyces</taxon>
        <taxon>Talaromyces sect. Talaromyces</taxon>
    </lineage>
</organism>
<dbReference type="InterPro" id="IPR050613">
    <property type="entry name" value="Sec_Metabolite_Reg"/>
</dbReference>
<keyword evidence="2" id="KW-0479">Metal-binding</keyword>
<feature type="region of interest" description="Disordered" evidence="7">
    <location>
        <begin position="1022"/>
        <end position="1058"/>
    </location>
</feature>
<dbReference type="PANTHER" id="PTHR31001">
    <property type="entry name" value="UNCHARACTERIZED TRANSCRIPTIONAL REGULATORY PROTEIN"/>
    <property type="match status" value="1"/>
</dbReference>
<keyword evidence="3" id="KW-0805">Transcription regulation</keyword>
<dbReference type="PANTHER" id="PTHR31001:SF50">
    <property type="entry name" value="ZN(II)2CYS6 TRANSCRIPTION FACTOR (EUROFUNG)"/>
    <property type="match status" value="1"/>
</dbReference>
<dbReference type="HOGENOM" id="CLU_001276_0_0_1"/>
<dbReference type="CDD" id="cd12148">
    <property type="entry name" value="fungal_TF_MHR"/>
    <property type="match status" value="1"/>
</dbReference>
<name>A0A093XTG0_TALMA</name>
<comment type="subcellular location">
    <subcellularLocation>
        <location evidence="1">Nucleus</location>
    </subcellularLocation>
</comment>
<dbReference type="eggNOG" id="ENOG502RN0U">
    <property type="taxonomic scope" value="Eukaryota"/>
</dbReference>
<evidence type="ECO:0000259" key="8">
    <source>
        <dbReference type="PROSITE" id="PS50048"/>
    </source>
</evidence>
<feature type="region of interest" description="Disordered" evidence="7">
    <location>
        <begin position="2062"/>
        <end position="2098"/>
    </location>
</feature>
<dbReference type="GO" id="GO:0000981">
    <property type="term" value="F:DNA-binding transcription factor activity, RNA polymerase II-specific"/>
    <property type="evidence" value="ECO:0007669"/>
    <property type="project" value="InterPro"/>
</dbReference>
<dbReference type="PROSITE" id="PS50048">
    <property type="entry name" value="ZN2_CY6_FUNGAL_2"/>
    <property type="match status" value="1"/>
</dbReference>
<dbReference type="InterPro" id="IPR007219">
    <property type="entry name" value="XnlR_reg_dom"/>
</dbReference>
<dbReference type="PROSITE" id="PS00463">
    <property type="entry name" value="ZN2_CY6_FUNGAL_1"/>
    <property type="match status" value="1"/>
</dbReference>
<dbReference type="InterPro" id="IPR001138">
    <property type="entry name" value="Zn2Cys6_DnaBD"/>
</dbReference>
<evidence type="ECO:0000256" key="4">
    <source>
        <dbReference type="ARBA" id="ARBA00023125"/>
    </source>
</evidence>
<gene>
    <name evidence="9" type="ORF">GQ26_0122290</name>
</gene>
<evidence type="ECO:0000256" key="6">
    <source>
        <dbReference type="ARBA" id="ARBA00023242"/>
    </source>
</evidence>
<feature type="compositionally biased region" description="Low complexity" evidence="7">
    <location>
        <begin position="733"/>
        <end position="743"/>
    </location>
</feature>
<dbReference type="SUPFAM" id="SSF57701">
    <property type="entry name" value="Zn2/Cys6 DNA-binding domain"/>
    <property type="match status" value="1"/>
</dbReference>
<feature type="region of interest" description="Disordered" evidence="7">
    <location>
        <begin position="97"/>
        <end position="128"/>
    </location>
</feature>
<dbReference type="GO" id="GO:0003677">
    <property type="term" value="F:DNA binding"/>
    <property type="evidence" value="ECO:0007669"/>
    <property type="project" value="UniProtKB-KW"/>
</dbReference>
<reference key="1">
    <citation type="journal article" date="2014" name="PLoS Genet.">
        <title>Signature Gene Expression Reveals Novel Clues to the Molecular Mechanisms of Dimorphic Transition in Penicillium marneffei.</title>
        <authorList>
            <person name="Yang E."/>
            <person name="Wang G."/>
            <person name="Cai J."/>
            <person name="Woo P.C."/>
            <person name="Lau S.K."/>
            <person name="Yuen K.-Y."/>
            <person name="Chow W.-N."/>
            <person name="Lin X."/>
        </authorList>
    </citation>
    <scope>NUCLEOTIDE SEQUENCE [LARGE SCALE GENOMIC DNA]</scope>
    <source>
        <strain>PM1</strain>
    </source>
</reference>
<feature type="region of interest" description="Disordered" evidence="7">
    <location>
        <begin position="2139"/>
        <end position="2167"/>
    </location>
</feature>
<feature type="region of interest" description="Disordered" evidence="7">
    <location>
        <begin position="1788"/>
        <end position="1807"/>
    </location>
</feature>
<keyword evidence="5" id="KW-0804">Transcription</keyword>
<protein>
    <submittedName>
        <fullName evidence="9">Regulatory protein alcR</fullName>
    </submittedName>
</protein>